<dbReference type="RefSeq" id="WP_163720113.1">
    <property type="nucleotide sequence ID" value="NZ_AP022574.1"/>
</dbReference>
<evidence type="ECO:0000256" key="2">
    <source>
        <dbReference type="SAM" id="SignalP"/>
    </source>
</evidence>
<keyword evidence="1" id="KW-0812">Transmembrane</keyword>
<evidence type="ECO:0000313" key="4">
    <source>
        <dbReference type="Proteomes" id="UP000466514"/>
    </source>
</evidence>
<feature type="signal peptide" evidence="2">
    <location>
        <begin position="1"/>
        <end position="18"/>
    </location>
</feature>
<gene>
    <name evidence="3" type="ORF">MPSYJ_03050</name>
</gene>
<accession>A0A7I7M3W3</accession>
<protein>
    <submittedName>
        <fullName evidence="3">Uncharacterized protein</fullName>
    </submittedName>
</protein>
<feature type="transmembrane region" description="Helical" evidence="1">
    <location>
        <begin position="198"/>
        <end position="217"/>
    </location>
</feature>
<dbReference type="Proteomes" id="UP000466514">
    <property type="component" value="Chromosome"/>
</dbReference>
<keyword evidence="4" id="KW-1185">Reference proteome</keyword>
<reference evidence="3 4" key="1">
    <citation type="journal article" date="2019" name="Emerg. Microbes Infect.">
        <title>Comprehensive subspecies identification of 175 nontuberculous mycobacteria species based on 7547 genomic profiles.</title>
        <authorList>
            <person name="Matsumoto Y."/>
            <person name="Kinjo T."/>
            <person name="Motooka D."/>
            <person name="Nabeya D."/>
            <person name="Jung N."/>
            <person name="Uechi K."/>
            <person name="Horii T."/>
            <person name="Iida T."/>
            <person name="Fujita J."/>
            <person name="Nakamura S."/>
        </authorList>
    </citation>
    <scope>NUCLEOTIDE SEQUENCE [LARGE SCALE GENOMIC DNA]</scope>
    <source>
        <strain evidence="3 4">JCM 13323</strain>
    </source>
</reference>
<dbReference type="EMBL" id="AP022574">
    <property type="protein sequence ID" value="BBX66844.1"/>
    <property type="molecule type" value="Genomic_DNA"/>
</dbReference>
<dbReference type="KEGG" id="mpsc:MPSYJ_03050"/>
<feature type="transmembrane region" description="Helical" evidence="1">
    <location>
        <begin position="169"/>
        <end position="191"/>
    </location>
</feature>
<keyword evidence="2" id="KW-0732">Signal</keyword>
<feature type="transmembrane region" description="Helical" evidence="1">
    <location>
        <begin position="256"/>
        <end position="278"/>
    </location>
</feature>
<name>A0A7I7M3W3_9MYCO</name>
<feature type="chain" id="PRO_5029562388" evidence="2">
    <location>
        <begin position="19"/>
        <end position="294"/>
    </location>
</feature>
<evidence type="ECO:0000313" key="3">
    <source>
        <dbReference type="EMBL" id="BBX66844.1"/>
    </source>
</evidence>
<dbReference type="AlphaFoldDB" id="A0A7I7M3W3"/>
<keyword evidence="1" id="KW-0472">Membrane</keyword>
<organism evidence="3 4">
    <name type="scientific">Mycolicibacterium psychrotolerans</name>
    <dbReference type="NCBI Taxonomy" id="216929"/>
    <lineage>
        <taxon>Bacteria</taxon>
        <taxon>Bacillati</taxon>
        <taxon>Actinomycetota</taxon>
        <taxon>Actinomycetes</taxon>
        <taxon>Mycobacteriales</taxon>
        <taxon>Mycobacteriaceae</taxon>
        <taxon>Mycolicibacterium</taxon>
    </lineage>
</organism>
<sequence length="294" mass="30477">MRFLAALMLWLLTTVALAAAVPAVWAQLHIVDEDGYAALAARAASDPRLQDAMAGELSTQVLALGADKGYTLNPQLVRTVADSYTGNSGFPGQFAQANRIAHRWMFTGAVPAGNSTDQWLIDVAPMLSDPSFSATLGTLDLAVPQTLTVPITVDSPDLRPGKLRPLATWGPWVSIATAVLTAVLALLTFAAARSRGRALTALGVSALLVGAAGWAGIEMGRRFVDAALNRTTGDIRAVAEVMVGTAEGSAHQWLNYSLIAGVALVLLGAVGAALGAGLRRTTADPSSATSPQPR</sequence>
<proteinExistence type="predicted"/>
<evidence type="ECO:0000256" key="1">
    <source>
        <dbReference type="SAM" id="Phobius"/>
    </source>
</evidence>
<keyword evidence="1" id="KW-1133">Transmembrane helix</keyword>